<organism evidence="1 2">
    <name type="scientific">Mugilogobius chulae</name>
    <name type="common">yellowstripe goby</name>
    <dbReference type="NCBI Taxonomy" id="88201"/>
    <lineage>
        <taxon>Eukaryota</taxon>
        <taxon>Metazoa</taxon>
        <taxon>Chordata</taxon>
        <taxon>Craniata</taxon>
        <taxon>Vertebrata</taxon>
        <taxon>Euteleostomi</taxon>
        <taxon>Actinopterygii</taxon>
        <taxon>Neopterygii</taxon>
        <taxon>Teleostei</taxon>
        <taxon>Neoteleostei</taxon>
        <taxon>Acanthomorphata</taxon>
        <taxon>Gobiaria</taxon>
        <taxon>Gobiiformes</taxon>
        <taxon>Gobioidei</taxon>
        <taxon>Gobiidae</taxon>
        <taxon>Gobionellinae</taxon>
        <taxon>Mugilogobius</taxon>
    </lineage>
</organism>
<gene>
    <name evidence="1" type="ORF">WMY93_034404</name>
</gene>
<proteinExistence type="predicted"/>
<accession>A0AAW0MGG6</accession>
<dbReference type="AlphaFoldDB" id="A0AAW0MGG6"/>
<evidence type="ECO:0000313" key="2">
    <source>
        <dbReference type="Proteomes" id="UP001460270"/>
    </source>
</evidence>
<dbReference type="Proteomes" id="UP001460270">
    <property type="component" value="Unassembled WGS sequence"/>
</dbReference>
<sequence length="95" mass="10330">ISRRSHGPEGVQFGDHRITSLLFADDVVLMASSNQDLQHALGRFAAECEAAGMKSAPLNPRPWFSTGKRCLALSRWVESPCLNGGVQVSRGLVHE</sequence>
<dbReference type="EMBL" id="JBBPFD010000618">
    <property type="protein sequence ID" value="KAK7878082.1"/>
    <property type="molecule type" value="Genomic_DNA"/>
</dbReference>
<protein>
    <recommendedName>
        <fullName evidence="3">Reverse transcriptase domain-containing protein</fullName>
    </recommendedName>
</protein>
<name>A0AAW0MGG6_9GOBI</name>
<feature type="non-terminal residue" evidence="1">
    <location>
        <position position="1"/>
    </location>
</feature>
<reference evidence="2" key="1">
    <citation type="submission" date="2024-04" db="EMBL/GenBank/DDBJ databases">
        <title>Salinicola lusitanus LLJ914,a marine bacterium isolated from the Okinawa Trough.</title>
        <authorList>
            <person name="Li J."/>
        </authorList>
    </citation>
    <scope>NUCLEOTIDE SEQUENCE [LARGE SCALE GENOMIC DNA]</scope>
</reference>
<keyword evidence="2" id="KW-1185">Reference proteome</keyword>
<evidence type="ECO:0000313" key="1">
    <source>
        <dbReference type="EMBL" id="KAK7878082.1"/>
    </source>
</evidence>
<comment type="caution">
    <text evidence="1">The sequence shown here is derived from an EMBL/GenBank/DDBJ whole genome shotgun (WGS) entry which is preliminary data.</text>
</comment>
<evidence type="ECO:0008006" key="3">
    <source>
        <dbReference type="Google" id="ProtNLM"/>
    </source>
</evidence>